<dbReference type="PANTHER" id="PTHR31131">
    <property type="entry name" value="CHROMOSOME 1, WHOLE GENOME SHOTGUN SEQUENCE"/>
    <property type="match status" value="1"/>
</dbReference>
<sequence length="132" mass="14576">SLHLSLLPQTFYVIQLKPGEAIPDKFLSQLGSSNSTALFSITKNVDETTVVGEYDSKADIPETYADWRCIKIAGPMDFGLVGVICSFTMPLKAAGVPVFAISTWNTDYILIPRDKIEIAKRALEDDGWTFTQ</sequence>
<dbReference type="AlphaFoldDB" id="S7QLW5"/>
<protein>
    <recommendedName>
        <fullName evidence="1">CASTOR ACT domain-containing protein</fullName>
    </recommendedName>
</protein>
<proteinExistence type="predicted"/>
<reference evidence="2 3" key="1">
    <citation type="journal article" date="2012" name="Science">
        <title>The Paleozoic origin of enzymatic lignin decomposition reconstructed from 31 fungal genomes.</title>
        <authorList>
            <person name="Floudas D."/>
            <person name="Binder M."/>
            <person name="Riley R."/>
            <person name="Barry K."/>
            <person name="Blanchette R.A."/>
            <person name="Henrissat B."/>
            <person name="Martinez A.T."/>
            <person name="Otillar R."/>
            <person name="Spatafora J.W."/>
            <person name="Yadav J.S."/>
            <person name="Aerts A."/>
            <person name="Benoit I."/>
            <person name="Boyd A."/>
            <person name="Carlson A."/>
            <person name="Copeland A."/>
            <person name="Coutinho P.M."/>
            <person name="de Vries R.P."/>
            <person name="Ferreira P."/>
            <person name="Findley K."/>
            <person name="Foster B."/>
            <person name="Gaskell J."/>
            <person name="Glotzer D."/>
            <person name="Gorecki P."/>
            <person name="Heitman J."/>
            <person name="Hesse C."/>
            <person name="Hori C."/>
            <person name="Igarashi K."/>
            <person name="Jurgens J.A."/>
            <person name="Kallen N."/>
            <person name="Kersten P."/>
            <person name="Kohler A."/>
            <person name="Kuees U."/>
            <person name="Kumar T.K.A."/>
            <person name="Kuo A."/>
            <person name="LaButti K."/>
            <person name="Larrondo L.F."/>
            <person name="Lindquist E."/>
            <person name="Ling A."/>
            <person name="Lombard V."/>
            <person name="Lucas S."/>
            <person name="Lundell T."/>
            <person name="Martin R."/>
            <person name="McLaughlin D.J."/>
            <person name="Morgenstern I."/>
            <person name="Morin E."/>
            <person name="Murat C."/>
            <person name="Nagy L.G."/>
            <person name="Nolan M."/>
            <person name="Ohm R.A."/>
            <person name="Patyshakuliyeva A."/>
            <person name="Rokas A."/>
            <person name="Ruiz-Duenas F.J."/>
            <person name="Sabat G."/>
            <person name="Salamov A."/>
            <person name="Samejima M."/>
            <person name="Schmutz J."/>
            <person name="Slot J.C."/>
            <person name="St John F."/>
            <person name="Stenlid J."/>
            <person name="Sun H."/>
            <person name="Sun S."/>
            <person name="Syed K."/>
            <person name="Tsang A."/>
            <person name="Wiebenga A."/>
            <person name="Young D."/>
            <person name="Pisabarro A."/>
            <person name="Eastwood D.C."/>
            <person name="Martin F."/>
            <person name="Cullen D."/>
            <person name="Grigoriev I.V."/>
            <person name="Hibbett D.S."/>
        </authorList>
    </citation>
    <scope>NUCLEOTIDE SEQUENCE [LARGE SCALE GENOMIC DNA]</scope>
    <source>
        <strain evidence="2 3">ATCC 11539</strain>
    </source>
</reference>
<feature type="non-terminal residue" evidence="2">
    <location>
        <position position="1"/>
    </location>
</feature>
<name>S7QLW5_GLOTA</name>
<dbReference type="HOGENOM" id="CLU_130568_0_0_1"/>
<dbReference type="SUPFAM" id="SSF55021">
    <property type="entry name" value="ACT-like"/>
    <property type="match status" value="1"/>
</dbReference>
<evidence type="ECO:0000313" key="3">
    <source>
        <dbReference type="Proteomes" id="UP000030669"/>
    </source>
</evidence>
<dbReference type="InterPro" id="IPR027795">
    <property type="entry name" value="CASTOR_ACT_dom"/>
</dbReference>
<dbReference type="KEGG" id="gtr:GLOTRDRAFT_31683"/>
<dbReference type="RefSeq" id="XP_007860270.1">
    <property type="nucleotide sequence ID" value="XM_007862079.1"/>
</dbReference>
<dbReference type="GeneID" id="19305408"/>
<dbReference type="InterPro" id="IPR016540">
    <property type="entry name" value="UCP008459"/>
</dbReference>
<dbReference type="GO" id="GO:0006520">
    <property type="term" value="P:amino acid metabolic process"/>
    <property type="evidence" value="ECO:0007669"/>
    <property type="project" value="UniProtKB-ARBA"/>
</dbReference>
<dbReference type="Pfam" id="PF13840">
    <property type="entry name" value="ACT_7"/>
    <property type="match status" value="1"/>
</dbReference>
<feature type="domain" description="CASTOR ACT" evidence="1">
    <location>
        <begin position="65"/>
        <end position="125"/>
    </location>
</feature>
<gene>
    <name evidence="2" type="ORF">GLOTRDRAFT_31683</name>
</gene>
<dbReference type="PIRSF" id="PIRSF008459">
    <property type="entry name" value="UCP008459"/>
    <property type="match status" value="1"/>
</dbReference>
<dbReference type="Proteomes" id="UP000030669">
    <property type="component" value="Unassembled WGS sequence"/>
</dbReference>
<dbReference type="GO" id="GO:0046394">
    <property type="term" value="P:carboxylic acid biosynthetic process"/>
    <property type="evidence" value="ECO:0007669"/>
    <property type="project" value="UniProtKB-ARBA"/>
</dbReference>
<dbReference type="eggNOG" id="ENOG502S7H6">
    <property type="taxonomic scope" value="Eukaryota"/>
</dbReference>
<evidence type="ECO:0000259" key="1">
    <source>
        <dbReference type="Pfam" id="PF13840"/>
    </source>
</evidence>
<dbReference type="InterPro" id="IPR051719">
    <property type="entry name" value="CASTOR_mTORC1"/>
</dbReference>
<dbReference type="PANTHER" id="PTHR31131:SF6">
    <property type="entry name" value="CASTOR ACT DOMAIN-CONTAINING PROTEIN"/>
    <property type="match status" value="1"/>
</dbReference>
<dbReference type="OrthoDB" id="58529at2759"/>
<accession>S7QLW5</accession>
<dbReference type="EMBL" id="KB469296">
    <property type="protein sequence ID" value="EPQ60443.1"/>
    <property type="molecule type" value="Genomic_DNA"/>
</dbReference>
<evidence type="ECO:0000313" key="2">
    <source>
        <dbReference type="EMBL" id="EPQ60443.1"/>
    </source>
</evidence>
<dbReference type="OMA" id="WADGPGF"/>
<dbReference type="Gene3D" id="3.30.2130.10">
    <property type="entry name" value="VC0802-like"/>
    <property type="match status" value="1"/>
</dbReference>
<organism evidence="2 3">
    <name type="scientific">Gloeophyllum trabeum (strain ATCC 11539 / FP-39264 / Madison 617)</name>
    <name type="common">Brown rot fungus</name>
    <dbReference type="NCBI Taxonomy" id="670483"/>
    <lineage>
        <taxon>Eukaryota</taxon>
        <taxon>Fungi</taxon>
        <taxon>Dikarya</taxon>
        <taxon>Basidiomycota</taxon>
        <taxon>Agaricomycotina</taxon>
        <taxon>Agaricomycetes</taxon>
        <taxon>Gloeophyllales</taxon>
        <taxon>Gloeophyllaceae</taxon>
        <taxon>Gloeophyllum</taxon>
    </lineage>
</organism>
<dbReference type="InterPro" id="IPR045865">
    <property type="entry name" value="ACT-like_dom_sf"/>
</dbReference>
<keyword evidence="3" id="KW-1185">Reference proteome</keyword>